<dbReference type="PANTHER" id="PTHR22938:SF0">
    <property type="entry name" value="E3 UBIQUITIN-PROTEIN LIGASE ZNF598"/>
    <property type="match status" value="1"/>
</dbReference>
<dbReference type="InterPro" id="IPR044288">
    <property type="entry name" value="ZNF598/HEL2"/>
</dbReference>
<protein>
    <submittedName>
        <fullName evidence="1">Uncharacterized protein</fullName>
    </submittedName>
</protein>
<accession>A0A822Y8G9</accession>
<keyword evidence="2" id="KW-1185">Reference proteome</keyword>
<dbReference type="PANTHER" id="PTHR22938">
    <property type="entry name" value="ZINC FINGER PROTEIN 598"/>
    <property type="match status" value="1"/>
</dbReference>
<reference evidence="1 2" key="1">
    <citation type="journal article" date="2020" name="Mol. Biol. Evol.">
        <title>Distinct Expression and Methylation Patterns for Genes with Different Fates following a Single Whole-Genome Duplication in Flowering Plants.</title>
        <authorList>
            <person name="Shi T."/>
            <person name="Rahmani R.S."/>
            <person name="Gugger P.F."/>
            <person name="Wang M."/>
            <person name="Li H."/>
            <person name="Zhang Y."/>
            <person name="Li Z."/>
            <person name="Wang Q."/>
            <person name="Van de Peer Y."/>
            <person name="Marchal K."/>
            <person name="Chen J."/>
        </authorList>
    </citation>
    <scope>NUCLEOTIDE SEQUENCE [LARGE SCALE GENOMIC DNA]</scope>
    <source>
        <tissue evidence="1">Leaf</tissue>
    </source>
</reference>
<dbReference type="GO" id="GO:0061630">
    <property type="term" value="F:ubiquitin protein ligase activity"/>
    <property type="evidence" value="ECO:0007669"/>
    <property type="project" value="InterPro"/>
</dbReference>
<dbReference type="GO" id="GO:0072344">
    <property type="term" value="P:rescue of stalled ribosome"/>
    <property type="evidence" value="ECO:0007669"/>
    <property type="project" value="InterPro"/>
</dbReference>
<evidence type="ECO:0000313" key="1">
    <source>
        <dbReference type="EMBL" id="DAD27861.1"/>
    </source>
</evidence>
<sequence length="122" mass="14336">MDDSCAICAEHFEWVAYEPYGRRKFCSTCVTRLRFLLDIFRIVSYFSSPNLSCHRFSVWSTEMEQEKDSFPPTCCSLFSLHCSFNPLQRTKYSANPLRQETTTVFHYTNITSRLCSSKNLWS</sequence>
<comment type="caution">
    <text evidence="1">The sequence shown here is derived from an EMBL/GenBank/DDBJ whole genome shotgun (WGS) entry which is preliminary data.</text>
</comment>
<dbReference type="AlphaFoldDB" id="A0A822Y8G9"/>
<dbReference type="Proteomes" id="UP000607653">
    <property type="component" value="Unassembled WGS sequence"/>
</dbReference>
<name>A0A822Y8G9_NELNU</name>
<gene>
    <name evidence="1" type="ORF">HUJ06_029329</name>
</gene>
<dbReference type="EMBL" id="DUZY01000002">
    <property type="protein sequence ID" value="DAD27861.1"/>
    <property type="molecule type" value="Genomic_DNA"/>
</dbReference>
<organism evidence="1 2">
    <name type="scientific">Nelumbo nucifera</name>
    <name type="common">Sacred lotus</name>
    <dbReference type="NCBI Taxonomy" id="4432"/>
    <lineage>
        <taxon>Eukaryota</taxon>
        <taxon>Viridiplantae</taxon>
        <taxon>Streptophyta</taxon>
        <taxon>Embryophyta</taxon>
        <taxon>Tracheophyta</taxon>
        <taxon>Spermatophyta</taxon>
        <taxon>Magnoliopsida</taxon>
        <taxon>Proteales</taxon>
        <taxon>Nelumbonaceae</taxon>
        <taxon>Nelumbo</taxon>
    </lineage>
</organism>
<proteinExistence type="predicted"/>
<evidence type="ECO:0000313" key="2">
    <source>
        <dbReference type="Proteomes" id="UP000607653"/>
    </source>
</evidence>